<proteinExistence type="predicted"/>
<dbReference type="Proteomes" id="UP000838878">
    <property type="component" value="Chromosome 8"/>
</dbReference>
<organism evidence="2 3">
    <name type="scientific">Brenthis ino</name>
    <name type="common">lesser marbled fritillary</name>
    <dbReference type="NCBI Taxonomy" id="405034"/>
    <lineage>
        <taxon>Eukaryota</taxon>
        <taxon>Metazoa</taxon>
        <taxon>Ecdysozoa</taxon>
        <taxon>Arthropoda</taxon>
        <taxon>Hexapoda</taxon>
        <taxon>Insecta</taxon>
        <taxon>Pterygota</taxon>
        <taxon>Neoptera</taxon>
        <taxon>Endopterygota</taxon>
        <taxon>Lepidoptera</taxon>
        <taxon>Glossata</taxon>
        <taxon>Ditrysia</taxon>
        <taxon>Papilionoidea</taxon>
        <taxon>Nymphalidae</taxon>
        <taxon>Heliconiinae</taxon>
        <taxon>Argynnini</taxon>
        <taxon>Brenthis</taxon>
    </lineage>
</organism>
<dbReference type="AlphaFoldDB" id="A0A8J9YF11"/>
<sequence length="94" mass="10938">MGRIGTTPPYLPFQPETPSRSKRTHIERSGCRIRAQSSWNRKYRNGVKRKGRFDNGRGGWHRTRVQRRVAQARSQGKPSNSPYRITNLKFKVKG</sequence>
<keyword evidence="3" id="KW-1185">Reference proteome</keyword>
<feature type="region of interest" description="Disordered" evidence="1">
    <location>
        <begin position="1"/>
        <end position="30"/>
    </location>
</feature>
<dbReference type="EMBL" id="OV170228">
    <property type="protein sequence ID" value="CAH0729984.1"/>
    <property type="molecule type" value="Genomic_DNA"/>
</dbReference>
<protein>
    <submittedName>
        <fullName evidence="2">Uncharacterized protein</fullName>
    </submittedName>
</protein>
<name>A0A8J9YF11_9NEOP</name>
<feature type="non-terminal residue" evidence="2">
    <location>
        <position position="94"/>
    </location>
</feature>
<evidence type="ECO:0000313" key="3">
    <source>
        <dbReference type="Proteomes" id="UP000838878"/>
    </source>
</evidence>
<evidence type="ECO:0000313" key="2">
    <source>
        <dbReference type="EMBL" id="CAH0729984.1"/>
    </source>
</evidence>
<evidence type="ECO:0000256" key="1">
    <source>
        <dbReference type="SAM" id="MobiDB-lite"/>
    </source>
</evidence>
<reference evidence="2" key="1">
    <citation type="submission" date="2021-12" db="EMBL/GenBank/DDBJ databases">
        <authorList>
            <person name="Martin H S."/>
        </authorList>
    </citation>
    <scope>NUCLEOTIDE SEQUENCE</scope>
</reference>
<accession>A0A8J9YF11</accession>
<gene>
    <name evidence="2" type="ORF">BINO364_LOCUS15014</name>
</gene>